<dbReference type="AlphaFoldDB" id="A0A2Z6LZI6"/>
<dbReference type="GO" id="GO:0000785">
    <property type="term" value="C:chromatin"/>
    <property type="evidence" value="ECO:0007669"/>
    <property type="project" value="TreeGrafter"/>
</dbReference>
<dbReference type="PANTHER" id="PTHR12663">
    <property type="entry name" value="ANDROGEN INDUCED INHIBITOR OF PROLIFERATION AS3 / PDS5-RELATED"/>
    <property type="match status" value="1"/>
</dbReference>
<evidence type="ECO:0000256" key="1">
    <source>
        <dbReference type="ARBA" id="ARBA00004123"/>
    </source>
</evidence>
<dbReference type="Proteomes" id="UP000242715">
    <property type="component" value="Unassembled WGS sequence"/>
</dbReference>
<dbReference type="PANTHER" id="PTHR12663:SF69">
    <property type="entry name" value="SISTER CHROMATID COHESION PROTEIN PDS5 HOMOLOG E"/>
    <property type="match status" value="1"/>
</dbReference>
<evidence type="ECO:0000256" key="2">
    <source>
        <dbReference type="ARBA" id="ARBA00022763"/>
    </source>
</evidence>
<dbReference type="Pfam" id="PF20168">
    <property type="entry name" value="PDS5"/>
    <property type="match status" value="1"/>
</dbReference>
<sequence length="112" mass="12507">MASSSADDDRDTLKRLKHLGRKLSKNLTSSVDNLLQLLDKLELVLSNLDQNPARPIQESLVLPMKTLISDELLRHTDDDVKISVTACLTEVARITAPNAPYEDEQMKVLVLI</sequence>
<dbReference type="GO" id="GO:0007064">
    <property type="term" value="P:mitotic sister chromatid cohesion"/>
    <property type="evidence" value="ECO:0007669"/>
    <property type="project" value="InterPro"/>
</dbReference>
<name>A0A2Z6LZI6_TRISU</name>
<dbReference type="InterPro" id="IPR039776">
    <property type="entry name" value="Pds5"/>
</dbReference>
<gene>
    <name evidence="5" type="ORF">TSUD_259780</name>
</gene>
<accession>A0A2Z6LZI6</accession>
<dbReference type="GO" id="GO:0006281">
    <property type="term" value="P:DNA repair"/>
    <property type="evidence" value="ECO:0007669"/>
    <property type="project" value="UniProtKB-KW"/>
</dbReference>
<reference evidence="6" key="1">
    <citation type="journal article" date="2017" name="Front. Plant Sci.">
        <title>Climate Clever Clovers: New Paradigm to Reduce the Environmental Footprint of Ruminants by Breeding Low Methanogenic Forages Utilizing Haplotype Variation.</title>
        <authorList>
            <person name="Kaur P."/>
            <person name="Appels R."/>
            <person name="Bayer P.E."/>
            <person name="Keeble-Gagnere G."/>
            <person name="Wang J."/>
            <person name="Hirakawa H."/>
            <person name="Shirasawa K."/>
            <person name="Vercoe P."/>
            <person name="Stefanova K."/>
            <person name="Durmic Z."/>
            <person name="Nichols P."/>
            <person name="Revell C."/>
            <person name="Isobe S.N."/>
            <person name="Edwards D."/>
            <person name="Erskine W."/>
        </authorList>
    </citation>
    <scope>NUCLEOTIDE SEQUENCE [LARGE SCALE GENOMIC DNA]</scope>
    <source>
        <strain evidence="6">cv. Daliak</strain>
    </source>
</reference>
<keyword evidence="3" id="KW-0234">DNA repair</keyword>
<evidence type="ECO:0000256" key="4">
    <source>
        <dbReference type="ARBA" id="ARBA00023242"/>
    </source>
</evidence>
<keyword evidence="2" id="KW-0227">DNA damage</keyword>
<dbReference type="EMBL" id="DF973315">
    <property type="protein sequence ID" value="GAU25544.1"/>
    <property type="molecule type" value="Genomic_DNA"/>
</dbReference>
<keyword evidence="6" id="KW-1185">Reference proteome</keyword>
<evidence type="ECO:0000313" key="5">
    <source>
        <dbReference type="EMBL" id="GAU25544.1"/>
    </source>
</evidence>
<protein>
    <recommendedName>
        <fullName evidence="7">TATA-binding protein interacting (TIP20) domain-containing protein</fullName>
    </recommendedName>
</protein>
<proteinExistence type="predicted"/>
<keyword evidence="4" id="KW-0539">Nucleus</keyword>
<evidence type="ECO:0008006" key="7">
    <source>
        <dbReference type="Google" id="ProtNLM"/>
    </source>
</evidence>
<comment type="subcellular location">
    <subcellularLocation>
        <location evidence="1">Nucleus</location>
    </subcellularLocation>
</comment>
<dbReference type="OrthoDB" id="200660at2759"/>
<evidence type="ECO:0000313" key="6">
    <source>
        <dbReference type="Proteomes" id="UP000242715"/>
    </source>
</evidence>
<organism evidence="5 6">
    <name type="scientific">Trifolium subterraneum</name>
    <name type="common">Subterranean clover</name>
    <dbReference type="NCBI Taxonomy" id="3900"/>
    <lineage>
        <taxon>Eukaryota</taxon>
        <taxon>Viridiplantae</taxon>
        <taxon>Streptophyta</taxon>
        <taxon>Embryophyta</taxon>
        <taxon>Tracheophyta</taxon>
        <taxon>Spermatophyta</taxon>
        <taxon>Magnoliopsida</taxon>
        <taxon>eudicotyledons</taxon>
        <taxon>Gunneridae</taxon>
        <taxon>Pentapetalae</taxon>
        <taxon>rosids</taxon>
        <taxon>fabids</taxon>
        <taxon>Fabales</taxon>
        <taxon>Fabaceae</taxon>
        <taxon>Papilionoideae</taxon>
        <taxon>50 kb inversion clade</taxon>
        <taxon>NPAAA clade</taxon>
        <taxon>Hologalegina</taxon>
        <taxon>IRL clade</taxon>
        <taxon>Trifolieae</taxon>
        <taxon>Trifolium</taxon>
    </lineage>
</organism>
<evidence type="ECO:0000256" key="3">
    <source>
        <dbReference type="ARBA" id="ARBA00023204"/>
    </source>
</evidence>
<dbReference type="GO" id="GO:0005634">
    <property type="term" value="C:nucleus"/>
    <property type="evidence" value="ECO:0007669"/>
    <property type="project" value="UniProtKB-SubCell"/>
</dbReference>